<feature type="region of interest" description="Disordered" evidence="1">
    <location>
        <begin position="340"/>
        <end position="361"/>
    </location>
</feature>
<organism evidence="2 3">
    <name type="scientific">Knufia obscura</name>
    <dbReference type="NCBI Taxonomy" id="1635080"/>
    <lineage>
        <taxon>Eukaryota</taxon>
        <taxon>Fungi</taxon>
        <taxon>Dikarya</taxon>
        <taxon>Ascomycota</taxon>
        <taxon>Pezizomycotina</taxon>
        <taxon>Eurotiomycetes</taxon>
        <taxon>Chaetothyriomycetidae</taxon>
        <taxon>Chaetothyriales</taxon>
        <taxon>Trichomeriaceae</taxon>
        <taxon>Knufia</taxon>
    </lineage>
</organism>
<dbReference type="EMBL" id="JAVHJV010000007">
    <property type="protein sequence ID" value="KAK5941498.1"/>
    <property type="molecule type" value="Genomic_DNA"/>
</dbReference>
<keyword evidence="3" id="KW-1185">Reference proteome</keyword>
<evidence type="ECO:0000256" key="1">
    <source>
        <dbReference type="SAM" id="MobiDB-lite"/>
    </source>
</evidence>
<dbReference type="RefSeq" id="XP_064729588.1">
    <property type="nucleotide sequence ID" value="XM_064875188.1"/>
</dbReference>
<gene>
    <name evidence="2" type="ORF">PMZ80_006777</name>
</gene>
<accession>A0ABR0RMP1</accession>
<dbReference type="Proteomes" id="UP001334248">
    <property type="component" value="Unassembled WGS sequence"/>
</dbReference>
<comment type="caution">
    <text evidence="2">The sequence shown here is derived from an EMBL/GenBank/DDBJ whole genome shotgun (WGS) entry which is preliminary data.</text>
</comment>
<feature type="region of interest" description="Disordered" evidence="1">
    <location>
        <begin position="60"/>
        <end position="87"/>
    </location>
</feature>
<protein>
    <submittedName>
        <fullName evidence="2">Uncharacterized protein</fullName>
    </submittedName>
</protein>
<reference evidence="2 3" key="1">
    <citation type="journal article" date="2023" name="Res Sq">
        <title>Genomic and morphological characterization of Knufia obscura isolated from the Mars 2020 spacecraft assembly facility.</title>
        <authorList>
            <person name="Chander A.M."/>
            <person name="Teixeira M.M."/>
            <person name="Singh N.K."/>
            <person name="Williams M.P."/>
            <person name="Parker C.W."/>
            <person name="Leo P."/>
            <person name="Stajich J.E."/>
            <person name="Torok T."/>
            <person name="Tighe S."/>
            <person name="Mason C.E."/>
            <person name="Venkateswaran K."/>
        </authorList>
    </citation>
    <scope>NUCLEOTIDE SEQUENCE [LARGE SCALE GENOMIC DNA]</scope>
    <source>
        <strain evidence="2 3">CCFEE 5817</strain>
    </source>
</reference>
<evidence type="ECO:0000313" key="2">
    <source>
        <dbReference type="EMBL" id="KAK5941498.1"/>
    </source>
</evidence>
<sequence length="410" mass="46541">MKHMFSCLLCPDGKKFDRGPKAGEVSWYRCLEYHIEIEHPEWVGDWTWLQGERVWIERSAPRHSSNGQVKNERSTNAKLNARKSSRKAIVQEDTNANKITRHEERRIDNTTAGYIPIPPPPRVDITEQHVFVYLDEVDKGALAGAMGQDLRKLARMLFSSDRPKGLGWTHHNPDGDDSRNVIRYLLAKIEALKTKDQICGGKEVAEEAATASIADHHARAPSSTTTTEGWSLLPPSSAVTQEGWSLLPPSSNTDITKKRVYIPFGQDDEAAMQGMLGEDMRTLAAMAFPWVLWPLVRPDLPLWTHENPDGVASRHVIRYLLAKIELLRKEEILREEKINSQDSETEDVVVQTRKAQPQKRSLDEFIEAAKKQDAELLESGFEPAEVEEEEQQPPRKKLRLRLRVRGIAPS</sequence>
<proteinExistence type="predicted"/>
<feature type="region of interest" description="Disordered" evidence="1">
    <location>
        <begin position="215"/>
        <end position="234"/>
    </location>
</feature>
<evidence type="ECO:0000313" key="3">
    <source>
        <dbReference type="Proteomes" id="UP001334248"/>
    </source>
</evidence>
<dbReference type="GeneID" id="90000226"/>
<name>A0ABR0RMP1_9EURO</name>